<dbReference type="KEGG" id="tsin:OXH18_19815"/>
<reference evidence="1" key="1">
    <citation type="submission" date="2022-12" db="EMBL/GenBank/DDBJ databases">
        <title>Polyphasic identification of a Novel Hot-Spring Cyanobacterium Ocullathermofonsia sinensis gen nov. sp. nov. and Genomic Insights on its Adaptations to the Thermal Habitat.</title>
        <authorList>
            <person name="Daroch M."/>
            <person name="Tang J."/>
            <person name="Jiang Y."/>
        </authorList>
    </citation>
    <scope>NUCLEOTIDE SEQUENCE</scope>
    <source>
        <strain evidence="1">PKUAC-SCTA174</strain>
    </source>
</reference>
<dbReference type="Proteomes" id="UP001163152">
    <property type="component" value="Chromosome"/>
</dbReference>
<dbReference type="EMBL" id="CP113797">
    <property type="protein sequence ID" value="WAL59397.1"/>
    <property type="molecule type" value="Genomic_DNA"/>
</dbReference>
<dbReference type="PROSITE" id="PS51257">
    <property type="entry name" value="PROKAR_LIPOPROTEIN"/>
    <property type="match status" value="1"/>
</dbReference>
<sequence length="119" mass="12935">MLQRFIIIGLMGLVLSVTACDRLSQLEHLEQGNRVSPLPPTMPQSSAVENAIKETVIRDNALKAPTEDALTGSAIENAASNVVSSPSLEEAWLPEFQETPSAQLKADLKEQARRVKQTP</sequence>
<dbReference type="AlphaFoldDB" id="A0A9E8ZCN5"/>
<evidence type="ECO:0000313" key="2">
    <source>
        <dbReference type="Proteomes" id="UP001163152"/>
    </source>
</evidence>
<dbReference type="RefSeq" id="WP_268609192.1">
    <property type="nucleotide sequence ID" value="NZ_CP113797.1"/>
</dbReference>
<keyword evidence="2" id="KW-1185">Reference proteome</keyword>
<protein>
    <submittedName>
        <fullName evidence="1">Uncharacterized protein</fullName>
    </submittedName>
</protein>
<organism evidence="1 2">
    <name type="scientific">Thermocoleostomius sinensis A174</name>
    <dbReference type="NCBI Taxonomy" id="2016057"/>
    <lineage>
        <taxon>Bacteria</taxon>
        <taxon>Bacillati</taxon>
        <taxon>Cyanobacteriota</taxon>
        <taxon>Cyanophyceae</taxon>
        <taxon>Oculatellales</taxon>
        <taxon>Oculatellaceae</taxon>
        <taxon>Thermocoleostomius</taxon>
    </lineage>
</organism>
<gene>
    <name evidence="1" type="ORF">OXH18_19815</name>
</gene>
<proteinExistence type="predicted"/>
<evidence type="ECO:0000313" key="1">
    <source>
        <dbReference type="EMBL" id="WAL59397.1"/>
    </source>
</evidence>
<name>A0A9E8ZCN5_9CYAN</name>
<accession>A0A9E8ZCN5</accession>